<comment type="caution">
    <text evidence="1">The sequence shown here is derived from an EMBL/GenBank/DDBJ whole genome shotgun (WGS) entry which is preliminary data.</text>
</comment>
<dbReference type="Proteomes" id="UP000546252">
    <property type="component" value="Unassembled WGS sequence"/>
</dbReference>
<evidence type="ECO:0000313" key="2">
    <source>
        <dbReference type="Proteomes" id="UP000546252"/>
    </source>
</evidence>
<proteinExistence type="predicted"/>
<sequence>MKPEPSITFKPVNDHVISALLKFLRRKSHRDRGKTTEFRGKTYTLENVGHGARRTIYAYFSVDDSVIRISDLWSKSAFTLSEKLNQGAIGGVHYVLSDEVDSRHATHYCNGWPSPRWAAAGMVARSTLSASVGESTDTWH</sequence>
<organism evidence="1 2">
    <name type="scientific">Nesterenkonia jeotgali</name>
    <dbReference type="NCBI Taxonomy" id="317018"/>
    <lineage>
        <taxon>Bacteria</taxon>
        <taxon>Bacillati</taxon>
        <taxon>Actinomycetota</taxon>
        <taxon>Actinomycetes</taxon>
        <taxon>Micrococcales</taxon>
        <taxon>Micrococcaceae</taxon>
        <taxon>Nesterenkonia</taxon>
    </lineage>
</organism>
<reference evidence="1 2" key="1">
    <citation type="submission" date="2020-08" db="EMBL/GenBank/DDBJ databases">
        <title>Sequencing the genomes of 1000 actinobacteria strains.</title>
        <authorList>
            <person name="Klenk H.-P."/>
        </authorList>
    </citation>
    <scope>NUCLEOTIDE SEQUENCE [LARGE SCALE GENOMIC DNA]</scope>
    <source>
        <strain evidence="1 2">DSM 19081</strain>
    </source>
</reference>
<dbReference type="AlphaFoldDB" id="A0A839FHU0"/>
<protein>
    <submittedName>
        <fullName evidence="1">Uncharacterized protein</fullName>
    </submittedName>
</protein>
<dbReference type="EMBL" id="JACJIH010000001">
    <property type="protein sequence ID" value="MBA8921338.1"/>
    <property type="molecule type" value="Genomic_DNA"/>
</dbReference>
<name>A0A839FHU0_9MICC</name>
<accession>A0A839FHU0</accession>
<evidence type="ECO:0000313" key="1">
    <source>
        <dbReference type="EMBL" id="MBA8921338.1"/>
    </source>
</evidence>
<dbReference type="RefSeq" id="WP_182495353.1">
    <property type="nucleotide sequence ID" value="NZ_BAAAKT010000004.1"/>
</dbReference>
<gene>
    <name evidence="1" type="ORF">HNR24_001271</name>
</gene>